<dbReference type="Proteomes" id="UP000619545">
    <property type="component" value="Unassembled WGS sequence"/>
</dbReference>
<proteinExistence type="inferred from homology"/>
<evidence type="ECO:0000313" key="2">
    <source>
        <dbReference type="EMBL" id="HII70932.1"/>
    </source>
</evidence>
<protein>
    <submittedName>
        <fullName evidence="2">BtpA/SgcQ family protein</fullName>
    </submittedName>
</protein>
<dbReference type="AlphaFoldDB" id="A0A832SVG8"/>
<dbReference type="EMBL" id="DUJS01000004">
    <property type="protein sequence ID" value="HII70932.1"/>
    <property type="molecule type" value="Genomic_DNA"/>
</dbReference>
<dbReference type="CDD" id="cd04722">
    <property type="entry name" value="TIM_phosphate_binding"/>
    <property type="match status" value="1"/>
</dbReference>
<comment type="similarity">
    <text evidence="1">Belongs to the BtpA family.</text>
</comment>
<dbReference type="InterPro" id="IPR011060">
    <property type="entry name" value="RibuloseP-bd_barrel"/>
</dbReference>
<dbReference type="Pfam" id="PF03437">
    <property type="entry name" value="BtpA"/>
    <property type="match status" value="1"/>
</dbReference>
<gene>
    <name evidence="2" type="ORF">HA336_06860</name>
</gene>
<organism evidence="2 3">
    <name type="scientific">Methanopyrus kandleri</name>
    <dbReference type="NCBI Taxonomy" id="2320"/>
    <lineage>
        <taxon>Archaea</taxon>
        <taxon>Methanobacteriati</taxon>
        <taxon>Methanobacteriota</taxon>
        <taxon>Methanomada group</taxon>
        <taxon>Methanopyri</taxon>
        <taxon>Methanopyrales</taxon>
        <taxon>Methanopyraceae</taxon>
        <taxon>Methanopyrus</taxon>
    </lineage>
</organism>
<dbReference type="InterPro" id="IPR005137">
    <property type="entry name" value="BtpA"/>
</dbReference>
<dbReference type="PANTHER" id="PTHR21381">
    <property type="entry name" value="ZGC:162297"/>
    <property type="match status" value="1"/>
</dbReference>
<comment type="caution">
    <text evidence="2">The sequence shown here is derived from an EMBL/GenBank/DDBJ whole genome shotgun (WGS) entry which is preliminary data.</text>
</comment>
<dbReference type="OMA" id="ENFFDAP"/>
<dbReference type="NCBIfam" id="TIGR00259">
    <property type="entry name" value="thylakoid_BtpA"/>
    <property type="match status" value="1"/>
</dbReference>
<dbReference type="InterPro" id="IPR013785">
    <property type="entry name" value="Aldolase_TIM"/>
</dbReference>
<sequence length="271" mass="29079">MNRTGGSPGALPLEVVGVVHLPPLPGSPRAKSIEEVVERARRDAARLEDGGVDAVLVENFGDTPYYPDDVPKITVACMTRAVAEVVDTVSVPVGVNVLRNDGVAAVDVCAATGASFIRVNAYVEAVATDQGVLQPVAHMVWREIDRLGVDVEVYADIRVKHGRPLDDRPVEEVARDAVERGLADAVIVTGSATGSPPRPEEVRKVARVVDRVLVGSGVTPENAHVFLRAGAAGFIVGTYFKKNGITENPVDVDRVRELVRFIRRSGVERWP</sequence>
<accession>A0A832SVG8</accession>
<evidence type="ECO:0000256" key="1">
    <source>
        <dbReference type="ARBA" id="ARBA00006007"/>
    </source>
</evidence>
<evidence type="ECO:0000313" key="3">
    <source>
        <dbReference type="Proteomes" id="UP000619545"/>
    </source>
</evidence>
<dbReference type="Gene3D" id="3.20.20.70">
    <property type="entry name" value="Aldolase class I"/>
    <property type="match status" value="1"/>
</dbReference>
<dbReference type="PIRSF" id="PIRSF005956">
    <property type="entry name" value="BtpA"/>
    <property type="match status" value="1"/>
</dbReference>
<name>A0A832SVG8_9EURY</name>
<reference evidence="2" key="1">
    <citation type="journal article" date="2020" name="bioRxiv">
        <title>A rank-normalized archaeal taxonomy based on genome phylogeny resolves widespread incomplete and uneven classifications.</title>
        <authorList>
            <person name="Rinke C."/>
            <person name="Chuvochina M."/>
            <person name="Mussig A.J."/>
            <person name="Chaumeil P.-A."/>
            <person name="Waite D.W."/>
            <person name="Whitman W.B."/>
            <person name="Parks D.H."/>
            <person name="Hugenholtz P."/>
        </authorList>
    </citation>
    <scope>NUCLEOTIDE SEQUENCE</scope>
    <source>
        <strain evidence="2">UBA8853</strain>
    </source>
</reference>
<dbReference type="PANTHER" id="PTHR21381:SF3">
    <property type="entry name" value="SGC REGION PROTEIN SGCQ-RELATED"/>
    <property type="match status" value="1"/>
</dbReference>
<dbReference type="SUPFAM" id="SSF51366">
    <property type="entry name" value="Ribulose-phoshate binding barrel"/>
    <property type="match status" value="1"/>
</dbReference>